<name>A0AAD0YDX3_9FLAO</name>
<dbReference type="RefSeq" id="WP_123854182.1">
    <property type="nucleotide sequence ID" value="NZ_CP033912.1"/>
</dbReference>
<dbReference type="EMBL" id="CP033915">
    <property type="protein sequence ID" value="AZA86664.1"/>
    <property type="molecule type" value="Genomic_DNA"/>
</dbReference>
<dbReference type="Pfam" id="PF14905">
    <property type="entry name" value="OMP_b-brl_3"/>
    <property type="match status" value="1"/>
</dbReference>
<accession>A0AAD0YDX3</accession>
<dbReference type="Gene3D" id="2.170.130.10">
    <property type="entry name" value="TonB-dependent receptor, plug domain"/>
    <property type="match status" value="1"/>
</dbReference>
<dbReference type="SUPFAM" id="SSF56935">
    <property type="entry name" value="Porins"/>
    <property type="match status" value="1"/>
</dbReference>
<keyword evidence="5" id="KW-1185">Reference proteome</keyword>
<evidence type="ECO:0000313" key="3">
    <source>
        <dbReference type="EMBL" id="AZA95077.1"/>
    </source>
</evidence>
<sequence length="921" mass="104983">MKKLAILLILTFNFVILNAQKLNIDGKILNFDKKAVENATVYLLKEKDSSIINYTATNREGKFSLKTDNLNEPSILKIDADKLMPFSKRFETIEGSLSLGDIELEKNSVTNIEEVKLTASPVKIKKDTIEFNASSIKVRPDSKIEELLKQIPGVQIDNDGKITINGKEVDQITVNGKPFFDKNGKIALQNLPADIIKNIQFTTTKTKEEELSGKASKSNNATINFNIDEKKNKGLISRLTLGYGSDKRYEGSGLLSYFKNDTKISLLAASNNINSQGFSSDEVFDSMGRGRNSWLMQGGSVFTSGGVTYYSSGNNAKGIQKSTTIGFNYSDKFGKDTDLDNLSLIHVNNNLETRSKSSRTTLLPDYTLKTDSESNGENESQQYNFDLSARIRVDSLTNIYFSPSFSRNEGHNFNTSKSTTFRDNELLNTSDSYNRTDSENNSFSPNIYFSRKFSEKGRELHANMNSSISENKENRLNRSENIFYTLPATSDNRNQYSVRKNFNDNYRFSVGYSEPLSDSLNIGLNVNYNSSNTRSLRDVNDFDTATQDYSVYNEILSNRMNQKIDQITPELSFELNKKKISAWGSFNADISNMNVNSSFTGQYYNLQKDFVLPGYSLGMNYEFSQNKRLNLYHNSDFTIPTAEQLTPYQDLSNPLVAFQGNPDLKNTWSNSTYLYFNNFNMVKNINYYLNIGFTYKNNDIVNYAAFDEGGRQLITYTNISGNKNFNLGGSFSKSFKWKDNKFTINPRINSNYTFNKGFINGQEFTSQTYNINPGLNLGYEIKEKLTARTSYTLGYNFSKYKNYSIDDVNTSNQTLKLELTNYIFKSRLILGNDIEYNTNTNIAPGFKRDFYFWNTSVGYSFFNKQLTAKVKVYDVLNQNQSVRRVISSTYFEDRDDLILKRYVMFSLTMKLNKFAGKKTKN</sequence>
<proteinExistence type="predicted"/>
<evidence type="ECO:0000259" key="1">
    <source>
        <dbReference type="Pfam" id="PF14905"/>
    </source>
</evidence>
<evidence type="ECO:0000313" key="2">
    <source>
        <dbReference type="EMBL" id="AZA86664.1"/>
    </source>
</evidence>
<dbReference type="InterPro" id="IPR037066">
    <property type="entry name" value="Plug_dom_sf"/>
</dbReference>
<evidence type="ECO:0000313" key="4">
    <source>
        <dbReference type="Proteomes" id="UP000274073"/>
    </source>
</evidence>
<dbReference type="InterPro" id="IPR041700">
    <property type="entry name" value="OMP_b-brl_3"/>
</dbReference>
<gene>
    <name evidence="2" type="ORF">EG349_07615</name>
    <name evidence="3" type="ORF">EG353_05635</name>
</gene>
<feature type="domain" description="Outer membrane protein beta-barrel" evidence="1">
    <location>
        <begin position="451"/>
        <end position="908"/>
    </location>
</feature>
<dbReference type="AlphaFoldDB" id="A0AAD0YDX3"/>
<dbReference type="Proteomes" id="UP000274073">
    <property type="component" value="Chromosome"/>
</dbReference>
<protein>
    <recommendedName>
        <fullName evidence="1">Outer membrane protein beta-barrel domain-containing protein</fullName>
    </recommendedName>
</protein>
<evidence type="ECO:0000313" key="5">
    <source>
        <dbReference type="Proteomes" id="UP000281741"/>
    </source>
</evidence>
<dbReference type="Proteomes" id="UP000281741">
    <property type="component" value="Chromosome"/>
</dbReference>
<reference evidence="4 5" key="1">
    <citation type="submission" date="2018-11" db="EMBL/GenBank/DDBJ databases">
        <title>Proposal to divide the Flavobacteriaceae and reorganize its genera based on Amino Acid Identity values calculated from whole genome sequences.</title>
        <authorList>
            <person name="Nicholson A.C."/>
            <person name="Gulvik C.A."/>
            <person name="Whitney A.M."/>
            <person name="Humrighouse B.W."/>
            <person name="Bell M."/>
            <person name="Holmes B."/>
            <person name="Steigerwalt A.G."/>
            <person name="Villarma A."/>
            <person name="Sheth M."/>
            <person name="Batra D."/>
            <person name="Pryor J."/>
            <person name="Bernardet J.-F."/>
            <person name="Hugo C."/>
            <person name="Kampfer P."/>
            <person name="Newman J."/>
            <person name="McQuiston J.R."/>
        </authorList>
    </citation>
    <scope>NUCLEOTIDE SEQUENCE [LARGE SCALE GENOMIC DNA]</scope>
    <source>
        <strain evidence="2 4">G0207</strain>
        <strain evidence="3 5">H5143</strain>
    </source>
</reference>
<dbReference type="EMBL" id="CP033912">
    <property type="protein sequence ID" value="AZA95077.1"/>
    <property type="molecule type" value="Genomic_DNA"/>
</dbReference>
<organism evidence="2 4">
    <name type="scientific">Chryseobacterium shandongense</name>
    <dbReference type="NCBI Taxonomy" id="1493872"/>
    <lineage>
        <taxon>Bacteria</taxon>
        <taxon>Pseudomonadati</taxon>
        <taxon>Bacteroidota</taxon>
        <taxon>Flavobacteriia</taxon>
        <taxon>Flavobacteriales</taxon>
        <taxon>Weeksellaceae</taxon>
        <taxon>Chryseobacterium group</taxon>
        <taxon>Chryseobacterium</taxon>
    </lineage>
</organism>